<dbReference type="SUPFAM" id="SSF53756">
    <property type="entry name" value="UDP-Glycosyltransferase/glycogen phosphorylase"/>
    <property type="match status" value="1"/>
</dbReference>
<dbReference type="InterPro" id="IPR050194">
    <property type="entry name" value="Glycosyltransferase_grp1"/>
</dbReference>
<evidence type="ECO:0000313" key="3">
    <source>
        <dbReference type="EMBL" id="AFH49784.1"/>
    </source>
</evidence>
<dbReference type="PANTHER" id="PTHR45947:SF3">
    <property type="entry name" value="SULFOQUINOVOSYL TRANSFERASE SQD2"/>
    <property type="match status" value="1"/>
</dbReference>
<gene>
    <name evidence="3" type="ordered locus">IALB_2079</name>
</gene>
<evidence type="ECO:0000259" key="2">
    <source>
        <dbReference type="Pfam" id="PF13477"/>
    </source>
</evidence>
<dbReference type="Pfam" id="PF00534">
    <property type="entry name" value="Glycos_transf_1"/>
    <property type="match status" value="1"/>
</dbReference>
<dbReference type="InterPro" id="IPR001296">
    <property type="entry name" value="Glyco_trans_1"/>
</dbReference>
<evidence type="ECO:0000259" key="1">
    <source>
        <dbReference type="Pfam" id="PF00534"/>
    </source>
</evidence>
<dbReference type="AlphaFoldDB" id="I0ALC7"/>
<accession>I0ALC7</accession>
<feature type="domain" description="Glycosyl transferase family 1" evidence="1">
    <location>
        <begin position="161"/>
        <end position="322"/>
    </location>
</feature>
<feature type="domain" description="Glycosyltransferase subfamily 4-like N-terminal" evidence="2">
    <location>
        <begin position="38"/>
        <end position="125"/>
    </location>
</feature>
<name>I0ALC7_IGNAJ</name>
<keyword evidence="3" id="KW-0808">Transferase</keyword>
<reference evidence="3 4" key="1">
    <citation type="journal article" date="2012" name="Front. Microbiol.">
        <title>Complete genome of Ignavibacterium album, a metabolically versatile, flagellated, facultative anaerobe from the phylum Chlorobi.</title>
        <authorList>
            <person name="Liu Z."/>
            <person name="Frigaard N.-U."/>
            <person name="Vogl K."/>
            <person name="Iino T."/>
            <person name="Ohkuma M."/>
            <person name="Overmann J."/>
            <person name="Bryant D.A."/>
        </authorList>
    </citation>
    <scope>NUCLEOTIDE SEQUENCE [LARGE SCALE GENOMIC DNA]</scope>
    <source>
        <strain evidence="4">DSM 19864 / JCM 16511 / NBRC 101810 / Mat9-16</strain>
    </source>
</reference>
<dbReference type="eggNOG" id="COG0438">
    <property type="taxonomic scope" value="Bacteria"/>
</dbReference>
<proteinExistence type="predicted"/>
<dbReference type="Pfam" id="PF13477">
    <property type="entry name" value="Glyco_trans_4_2"/>
    <property type="match status" value="1"/>
</dbReference>
<dbReference type="HOGENOM" id="CLU_009583_2_5_10"/>
<dbReference type="PANTHER" id="PTHR45947">
    <property type="entry name" value="SULFOQUINOVOSYL TRANSFERASE SQD2"/>
    <property type="match status" value="1"/>
</dbReference>
<dbReference type="KEGG" id="ial:IALB_2079"/>
<protein>
    <submittedName>
        <fullName evidence="3">Glycosyltransferase</fullName>
    </submittedName>
</protein>
<dbReference type="EMBL" id="CP003418">
    <property type="protein sequence ID" value="AFH49784.1"/>
    <property type="molecule type" value="Genomic_DNA"/>
</dbReference>
<evidence type="ECO:0000313" key="4">
    <source>
        <dbReference type="Proteomes" id="UP000007394"/>
    </source>
</evidence>
<keyword evidence="4" id="KW-1185">Reference proteome</keyword>
<organism evidence="3 4">
    <name type="scientific">Ignavibacterium album (strain DSM 19864 / JCM 16511 / NBRC 101810 / Mat9-16)</name>
    <dbReference type="NCBI Taxonomy" id="945713"/>
    <lineage>
        <taxon>Bacteria</taxon>
        <taxon>Pseudomonadati</taxon>
        <taxon>Ignavibacteriota</taxon>
        <taxon>Ignavibacteria</taxon>
        <taxon>Ignavibacteriales</taxon>
        <taxon>Ignavibacteriaceae</taxon>
        <taxon>Ignavibacterium</taxon>
    </lineage>
</organism>
<dbReference type="GO" id="GO:0016757">
    <property type="term" value="F:glycosyltransferase activity"/>
    <property type="evidence" value="ECO:0007669"/>
    <property type="project" value="InterPro"/>
</dbReference>
<dbReference type="InterPro" id="IPR028098">
    <property type="entry name" value="Glyco_trans_4-like_N"/>
</dbReference>
<dbReference type="Gene3D" id="3.40.50.2000">
    <property type="entry name" value="Glycogen Phosphorylase B"/>
    <property type="match status" value="2"/>
</dbReference>
<dbReference type="STRING" id="945713.IALB_2079"/>
<dbReference type="Proteomes" id="UP000007394">
    <property type="component" value="Chromosome"/>
</dbReference>
<sequence>MIKYDIDVYLFGLGENIPEGYHHKVNIINVKIQNSTKLQADGAFQKSIYLKSLPNILSLVKKIKPDIIHSHYASSYGLLGALTNFHPFFVSVWGNDVFDFPKKSSLHKWILKFVLKKADRIYSTSKVMANETKLYTSKEIGIIPFGVDTEVFKPITISKMFDEDTIVLGTVKSLSYKYGIEYLLEAFKIIKEKLPDKKIKLLLVGDGILKSSLQKKAEELKISNDVVFYGSVPHNKVPEIYNLIDIAVFPSVWESFGVSNLEAAACEKPQVASNVGGFPEIIDDGVTGFLVEPGNPKDIADKVIELINDKSLRIKMGRAARKKVVEEFNWNNNVEQMISEYQKVIKGRNR</sequence>